<reference evidence="1" key="1">
    <citation type="submission" date="2021-04" db="EMBL/GenBank/DDBJ databases">
        <title>Phylogenetic analysis of Acidobacteriaceae.</title>
        <authorList>
            <person name="Qiu L."/>
            <person name="Zhang Q."/>
        </authorList>
    </citation>
    <scope>NUCLEOTIDE SEQUENCE</scope>
    <source>
        <strain evidence="1">DSM 25168</strain>
    </source>
</reference>
<dbReference type="EMBL" id="CP093313">
    <property type="protein sequence ID" value="UWZ84641.1"/>
    <property type="molecule type" value="Genomic_DNA"/>
</dbReference>
<dbReference type="KEGG" id="orp:MOP44_01600"/>
<evidence type="ECO:0000313" key="2">
    <source>
        <dbReference type="Proteomes" id="UP001059380"/>
    </source>
</evidence>
<protein>
    <submittedName>
        <fullName evidence="1">Uncharacterized protein</fullName>
    </submittedName>
</protein>
<gene>
    <name evidence="1" type="ORF">MOP44_01600</name>
</gene>
<dbReference type="RefSeq" id="WP_260794148.1">
    <property type="nucleotide sequence ID" value="NZ_CP093313.1"/>
</dbReference>
<sequence length="291" mass="29865">MQNWKTTIIGLAMGGLQAAATYQGSGGWKGYGIAIGIALIGILARDFNVTLSDAELASIKNFMNSGGKVAGLDDPAHKPCPMPPDGNAAQKLGVLMLCALLLQATLFTGCTKAQAAQDIVNWMPALQNAVHVVDATAAVLDPAAAPILAAATKGFDAGAQLVVAQAQAYLASPSVSVLAQLQAAVVTLQQSVNQAVLEAARIVNPQSQQKALVDIAAVATIVNTVLALVNGMIGPSAAKSANAAAIKVAQVTGYLDQDKAARLIAEHYRISNEAARVEYRAGLQELAQAGF</sequence>
<keyword evidence="2" id="KW-1185">Reference proteome</keyword>
<proteinExistence type="predicted"/>
<organism evidence="1 2">
    <name type="scientific">Occallatibacter riparius</name>
    <dbReference type="NCBI Taxonomy" id="1002689"/>
    <lineage>
        <taxon>Bacteria</taxon>
        <taxon>Pseudomonadati</taxon>
        <taxon>Acidobacteriota</taxon>
        <taxon>Terriglobia</taxon>
        <taxon>Terriglobales</taxon>
        <taxon>Acidobacteriaceae</taxon>
        <taxon>Occallatibacter</taxon>
    </lineage>
</organism>
<name>A0A9J7BQ21_9BACT</name>
<accession>A0A9J7BQ21</accession>
<dbReference type="AlphaFoldDB" id="A0A9J7BQ21"/>
<evidence type="ECO:0000313" key="1">
    <source>
        <dbReference type="EMBL" id="UWZ84641.1"/>
    </source>
</evidence>
<dbReference type="Proteomes" id="UP001059380">
    <property type="component" value="Chromosome"/>
</dbReference>